<protein>
    <submittedName>
        <fullName evidence="1">Uncharacterized protein</fullName>
    </submittedName>
</protein>
<sequence>MVIECDNICRVPSVLQCDAFERCLCAVSPVYWDETTAPCSQKLGFLKGQNTHKRRNKKNMTKTAKKKKRQKTFTPNLGLWRKLRPRLTSHMPVFGNVITLPAIPTGGKPGQVIRGRRLIGPAGDVVSSMG</sequence>
<reference evidence="1" key="1">
    <citation type="submission" date="2019-12" db="EMBL/GenBank/DDBJ databases">
        <title>An insight into the sialome of adult female Ixodes ricinus ticks feeding for 6 days.</title>
        <authorList>
            <person name="Perner J."/>
            <person name="Ribeiro J.M.C."/>
        </authorList>
    </citation>
    <scope>NUCLEOTIDE SEQUENCE</scope>
    <source>
        <strain evidence="1">Semi-engorged</strain>
        <tissue evidence="1">Salivary glands</tissue>
    </source>
</reference>
<organism evidence="1">
    <name type="scientific">Ixodes ricinus</name>
    <name type="common">Common tick</name>
    <name type="synonym">Acarus ricinus</name>
    <dbReference type="NCBI Taxonomy" id="34613"/>
    <lineage>
        <taxon>Eukaryota</taxon>
        <taxon>Metazoa</taxon>
        <taxon>Ecdysozoa</taxon>
        <taxon>Arthropoda</taxon>
        <taxon>Chelicerata</taxon>
        <taxon>Arachnida</taxon>
        <taxon>Acari</taxon>
        <taxon>Parasitiformes</taxon>
        <taxon>Ixodida</taxon>
        <taxon>Ixodoidea</taxon>
        <taxon>Ixodidae</taxon>
        <taxon>Ixodinae</taxon>
        <taxon>Ixodes</taxon>
    </lineage>
</organism>
<dbReference type="EMBL" id="GIFC01010145">
    <property type="protein sequence ID" value="MXU92228.1"/>
    <property type="molecule type" value="Transcribed_RNA"/>
</dbReference>
<proteinExistence type="predicted"/>
<evidence type="ECO:0000313" key="1">
    <source>
        <dbReference type="EMBL" id="MXU92228.1"/>
    </source>
</evidence>
<dbReference type="AlphaFoldDB" id="A0A6B0USD9"/>
<name>A0A6B0USD9_IXORI</name>
<accession>A0A6B0USD9</accession>